<dbReference type="AlphaFoldDB" id="A0AAN8G8U8"/>
<evidence type="ECO:0000256" key="1">
    <source>
        <dbReference type="ARBA" id="ARBA00007692"/>
    </source>
</evidence>
<accession>A0AAN8G8U8</accession>
<reference evidence="3 4" key="1">
    <citation type="submission" date="2024-01" db="EMBL/GenBank/DDBJ databases">
        <title>The genome of the rayed Mediterranean limpet Patella caerulea (Linnaeus, 1758).</title>
        <authorList>
            <person name="Anh-Thu Weber A."/>
            <person name="Halstead-Nussloch G."/>
        </authorList>
    </citation>
    <scope>NUCLEOTIDE SEQUENCE [LARGE SCALE GENOMIC DNA]</scope>
    <source>
        <strain evidence="3">AATW-2023a</strain>
        <tissue evidence="3">Whole specimen</tissue>
    </source>
</reference>
<comment type="caution">
    <text evidence="3">The sequence shown here is derived from an EMBL/GenBank/DDBJ whole genome shotgun (WGS) entry which is preliminary data.</text>
</comment>
<dbReference type="GO" id="GO:0006393">
    <property type="term" value="P:termination of mitochondrial transcription"/>
    <property type="evidence" value="ECO:0007669"/>
    <property type="project" value="TreeGrafter"/>
</dbReference>
<sequence>MPVLRRILHFSLGLRNVEISAQRQVLNIIFSRLNFQPNSSTKSLTFAATSSVEQIHTIDRSQLQVTVPTDLESGSDEVRYLSDLFKIETDEAERLVDLIKVDNSYASRQTRKTALEIKIDILQSYNIPRSAIKNKFSVMRITIYELQKRLDYLWVYGIDLCKDPEKHLETLLDDRTSVQDKKKTFLAFRLNCSIHKINKLCEHQPQFLLPGIKTLKKNLDTVLAEKFVTREVIFRSGRIFAKHPVGVEENLTLLKQWIREEVKDRLDDSEINENDLCRLEEMTDKTFEDLILLPRNKLKQLRRTIDTKLVDWQVLRGKTKQEYLAQRFNCSMEDIENLIKKKPLFLSLRNYTKLDKNLDLLFNSGYIKPRDIMRCPQIAFFRTKCIERRIQQLNDLKFSNEKQFLTAFRETNDEHFKKVVSEFVKVKEILDKYSCKTREEYIKLRLQCTDEELQSGNMAQLRNMRLSKLNTMLDFLYKECFLPPKQVVKYPRILYTSLDTVKARKMELDEIGYPLSTPILGMPSDNYKKRVQEFSKSGVIYFS</sequence>
<name>A0AAN8G8U8_PATCE</name>
<comment type="similarity">
    <text evidence="1">Belongs to the mTERF family.</text>
</comment>
<evidence type="ECO:0000256" key="2">
    <source>
        <dbReference type="ARBA" id="ARBA00022946"/>
    </source>
</evidence>
<evidence type="ECO:0000313" key="4">
    <source>
        <dbReference type="Proteomes" id="UP001347796"/>
    </source>
</evidence>
<protein>
    <recommendedName>
        <fullName evidence="5">Mitochondrial transcription termination factor</fullName>
    </recommendedName>
</protein>
<dbReference type="GO" id="GO:0005759">
    <property type="term" value="C:mitochondrial matrix"/>
    <property type="evidence" value="ECO:0007669"/>
    <property type="project" value="TreeGrafter"/>
</dbReference>
<dbReference type="PANTHER" id="PTHR15437">
    <property type="entry name" value="TRANSCRIPTION TERMINATION FACTOR, MITOCHONDRIAL"/>
    <property type="match status" value="1"/>
</dbReference>
<dbReference type="InterPro" id="IPR003690">
    <property type="entry name" value="MTERF"/>
</dbReference>
<keyword evidence="4" id="KW-1185">Reference proteome</keyword>
<evidence type="ECO:0008006" key="5">
    <source>
        <dbReference type="Google" id="ProtNLM"/>
    </source>
</evidence>
<organism evidence="3 4">
    <name type="scientific">Patella caerulea</name>
    <name type="common">Rayed Mediterranean limpet</name>
    <dbReference type="NCBI Taxonomy" id="87958"/>
    <lineage>
        <taxon>Eukaryota</taxon>
        <taxon>Metazoa</taxon>
        <taxon>Spiralia</taxon>
        <taxon>Lophotrochozoa</taxon>
        <taxon>Mollusca</taxon>
        <taxon>Gastropoda</taxon>
        <taxon>Patellogastropoda</taxon>
        <taxon>Patelloidea</taxon>
        <taxon>Patellidae</taxon>
        <taxon>Patella</taxon>
    </lineage>
</organism>
<dbReference type="Gene3D" id="1.25.70.10">
    <property type="entry name" value="Transcription termination factor 3, mitochondrial"/>
    <property type="match status" value="2"/>
</dbReference>
<proteinExistence type="inferred from homology"/>
<dbReference type="EMBL" id="JAZGQO010000018">
    <property type="protein sequence ID" value="KAK6168010.1"/>
    <property type="molecule type" value="Genomic_DNA"/>
</dbReference>
<evidence type="ECO:0000313" key="3">
    <source>
        <dbReference type="EMBL" id="KAK6168010.1"/>
    </source>
</evidence>
<dbReference type="PANTHER" id="PTHR15437:SF6">
    <property type="entry name" value="TRANSCRIPTION TERMINATION FACTOR, MITOCHONDRIAL"/>
    <property type="match status" value="1"/>
</dbReference>
<dbReference type="Proteomes" id="UP001347796">
    <property type="component" value="Unassembled WGS sequence"/>
</dbReference>
<gene>
    <name evidence="3" type="ORF">SNE40_021920</name>
</gene>
<dbReference type="InterPro" id="IPR038538">
    <property type="entry name" value="MTERF_sf"/>
</dbReference>
<dbReference type="GO" id="GO:0003676">
    <property type="term" value="F:nucleic acid binding"/>
    <property type="evidence" value="ECO:0007669"/>
    <property type="project" value="InterPro"/>
</dbReference>
<keyword evidence="2" id="KW-0809">Transit peptide</keyword>